<feature type="region of interest" description="Disordered" evidence="1">
    <location>
        <begin position="211"/>
        <end position="233"/>
    </location>
</feature>
<reference evidence="2" key="1">
    <citation type="submission" date="2020-08" db="EMBL/GenBank/DDBJ databases">
        <title>Whole genome shotgun sequence of Polymorphospora rubra NBRC 101157.</title>
        <authorList>
            <person name="Komaki H."/>
            <person name="Tamura T."/>
        </authorList>
    </citation>
    <scope>NUCLEOTIDE SEQUENCE</scope>
    <source>
        <strain evidence="2">NBRC 101157</strain>
    </source>
</reference>
<dbReference type="AlphaFoldDB" id="A0A810ND92"/>
<evidence type="ECO:0000313" key="3">
    <source>
        <dbReference type="Proteomes" id="UP000680866"/>
    </source>
</evidence>
<accession>A0A810ND92</accession>
<sequence>MTRDSSPDLLVLHAVRLRGFADTPALAHRFGLDPGPTGKSLRDHEARGLVQRTEFAGTAGWSLTDAGRAENERLLAAELAQTADPDAVRRAYGTFLPLNGLLRNACTDWQLRPTPDDPLASNDHTDPAWDAGVIHELAVLARALTPVADRLGKVLTRFRGYDTRFSAALARARAGDTAWVDRTDVDSCHRVWFELHEDLIATLGIDRGAEPDTAVTMDRGHDRSGPGGAPPFA</sequence>
<dbReference type="EMBL" id="AP023359">
    <property type="protein sequence ID" value="BCJ70294.1"/>
    <property type="molecule type" value="Genomic_DNA"/>
</dbReference>
<evidence type="ECO:0000256" key="1">
    <source>
        <dbReference type="SAM" id="MobiDB-lite"/>
    </source>
</evidence>
<name>A0A810ND92_9ACTN</name>
<evidence type="ECO:0000313" key="2">
    <source>
        <dbReference type="EMBL" id="BCJ70294.1"/>
    </source>
</evidence>
<dbReference type="RefSeq" id="WP_212820102.1">
    <property type="nucleotide sequence ID" value="NZ_AP023359.1"/>
</dbReference>
<keyword evidence="3" id="KW-1185">Reference proteome</keyword>
<gene>
    <name evidence="2" type="ORF">Prubr_73150</name>
</gene>
<organism evidence="2 3">
    <name type="scientific">Polymorphospora rubra</name>
    <dbReference type="NCBI Taxonomy" id="338584"/>
    <lineage>
        <taxon>Bacteria</taxon>
        <taxon>Bacillati</taxon>
        <taxon>Actinomycetota</taxon>
        <taxon>Actinomycetes</taxon>
        <taxon>Micromonosporales</taxon>
        <taxon>Micromonosporaceae</taxon>
        <taxon>Polymorphospora</taxon>
    </lineage>
</organism>
<dbReference type="Proteomes" id="UP000680866">
    <property type="component" value="Chromosome"/>
</dbReference>
<dbReference type="KEGG" id="pry:Prubr_73150"/>
<proteinExistence type="predicted"/>
<protein>
    <submittedName>
        <fullName evidence="2">Uncharacterized protein</fullName>
    </submittedName>
</protein>